<feature type="region of interest" description="Disordered" evidence="7">
    <location>
        <begin position="1282"/>
        <end position="1786"/>
    </location>
</feature>
<feature type="compositionally biased region" description="Basic and acidic residues" evidence="7">
    <location>
        <begin position="1595"/>
        <end position="1605"/>
    </location>
</feature>
<evidence type="ECO:0000256" key="6">
    <source>
        <dbReference type="ARBA" id="ARBA00067508"/>
    </source>
</evidence>
<evidence type="ECO:0000313" key="9">
    <source>
        <dbReference type="EnsemblMetazoa" id="GPPI034762-PA"/>
    </source>
</evidence>
<feature type="domain" description="Rab-GAP TBC" evidence="8">
    <location>
        <begin position="286"/>
        <end position="490"/>
    </location>
</feature>
<dbReference type="VEuPathDB" id="VectorBase:GPPI034762"/>
<feature type="compositionally biased region" description="Polar residues" evidence="7">
    <location>
        <begin position="2822"/>
        <end position="2843"/>
    </location>
</feature>
<dbReference type="FunFam" id="1.10.8.270:FF:000009">
    <property type="entry name" value="TBC1 domain family member 30"/>
    <property type="match status" value="1"/>
</dbReference>
<feature type="compositionally biased region" description="Basic and acidic residues" evidence="7">
    <location>
        <begin position="2447"/>
        <end position="2485"/>
    </location>
</feature>
<dbReference type="Pfam" id="PF00566">
    <property type="entry name" value="RabGAP-TBC"/>
    <property type="match status" value="1"/>
</dbReference>
<dbReference type="STRING" id="67801.A0A1B0BMF9"/>
<evidence type="ECO:0000256" key="7">
    <source>
        <dbReference type="SAM" id="MobiDB-lite"/>
    </source>
</evidence>
<keyword evidence="5" id="KW-0966">Cell projection</keyword>
<dbReference type="PROSITE" id="PS50086">
    <property type="entry name" value="TBC_RABGAP"/>
    <property type="match status" value="1"/>
</dbReference>
<dbReference type="InterPro" id="IPR000195">
    <property type="entry name" value="Rab-GAP-TBC_dom"/>
</dbReference>
<dbReference type="SUPFAM" id="SSF47923">
    <property type="entry name" value="Ypt/Rab-GAP domain of gyp1p"/>
    <property type="match status" value="2"/>
</dbReference>
<keyword evidence="10" id="KW-1185">Reference proteome</keyword>
<evidence type="ECO:0000256" key="3">
    <source>
        <dbReference type="ARBA" id="ARBA00022490"/>
    </source>
</evidence>
<feature type="region of interest" description="Disordered" evidence="7">
    <location>
        <begin position="2036"/>
        <end position="2059"/>
    </location>
</feature>
<dbReference type="InterPro" id="IPR035969">
    <property type="entry name" value="Rab-GAP_TBC_sf"/>
</dbReference>
<dbReference type="Pfam" id="PF14892">
    <property type="entry name" value="PIRC1_2"/>
    <property type="match status" value="1"/>
</dbReference>
<protein>
    <recommendedName>
        <fullName evidence="6">TBC1 domain family member 30</fullName>
    </recommendedName>
</protein>
<dbReference type="Proteomes" id="UP000092460">
    <property type="component" value="Unassembled WGS sequence"/>
</dbReference>
<feature type="compositionally biased region" description="Polar residues" evidence="7">
    <location>
        <begin position="805"/>
        <end position="824"/>
    </location>
</feature>
<proteinExistence type="predicted"/>
<dbReference type="Gene3D" id="1.10.8.270">
    <property type="entry name" value="putative rabgap domain of human tbc1 domain family member 14 like domains"/>
    <property type="match status" value="1"/>
</dbReference>
<feature type="compositionally biased region" description="Basic and acidic residues" evidence="7">
    <location>
        <begin position="1364"/>
        <end position="1377"/>
    </location>
</feature>
<dbReference type="GO" id="GO:0005783">
    <property type="term" value="C:endoplasmic reticulum"/>
    <property type="evidence" value="ECO:0007669"/>
    <property type="project" value="TreeGrafter"/>
</dbReference>
<feature type="region of interest" description="Disordered" evidence="7">
    <location>
        <begin position="2903"/>
        <end position="2929"/>
    </location>
</feature>
<dbReference type="Pfam" id="PF15733">
    <property type="entry name" value="DUF4682"/>
    <property type="match status" value="1"/>
</dbReference>
<evidence type="ECO:0000256" key="5">
    <source>
        <dbReference type="ARBA" id="ARBA00023273"/>
    </source>
</evidence>
<feature type="region of interest" description="Disordered" evidence="7">
    <location>
        <begin position="1122"/>
        <end position="1147"/>
    </location>
</feature>
<feature type="compositionally biased region" description="Basic and acidic residues" evidence="7">
    <location>
        <begin position="2049"/>
        <end position="2059"/>
    </location>
</feature>
<feature type="region of interest" description="Disordered" evidence="7">
    <location>
        <begin position="1916"/>
        <end position="1950"/>
    </location>
</feature>
<evidence type="ECO:0000259" key="8">
    <source>
        <dbReference type="PROSITE" id="PS50086"/>
    </source>
</evidence>
<evidence type="ECO:0000313" key="10">
    <source>
        <dbReference type="Proteomes" id="UP000092460"/>
    </source>
</evidence>
<evidence type="ECO:0000256" key="1">
    <source>
        <dbReference type="ARBA" id="ARBA00004138"/>
    </source>
</evidence>
<evidence type="ECO:0000256" key="2">
    <source>
        <dbReference type="ARBA" id="ARBA00004245"/>
    </source>
</evidence>
<feature type="compositionally biased region" description="Basic and acidic residues" evidence="7">
    <location>
        <begin position="1296"/>
        <end position="1325"/>
    </location>
</feature>
<feature type="region of interest" description="Disordered" evidence="7">
    <location>
        <begin position="1836"/>
        <end position="1882"/>
    </location>
</feature>
<feature type="compositionally biased region" description="Basic and acidic residues" evidence="7">
    <location>
        <begin position="1679"/>
        <end position="1707"/>
    </location>
</feature>
<feature type="compositionally biased region" description="Polar residues" evidence="7">
    <location>
        <begin position="1465"/>
        <end position="1480"/>
    </location>
</feature>
<dbReference type="GO" id="GO:0035082">
    <property type="term" value="P:axoneme assembly"/>
    <property type="evidence" value="ECO:0007669"/>
    <property type="project" value="InterPro"/>
</dbReference>
<feature type="region of interest" description="Disordered" evidence="7">
    <location>
        <begin position="2081"/>
        <end position="2141"/>
    </location>
</feature>
<feature type="region of interest" description="Disordered" evidence="7">
    <location>
        <begin position="2822"/>
        <end position="2867"/>
    </location>
</feature>
<feature type="compositionally biased region" description="Basic and acidic residues" evidence="7">
    <location>
        <begin position="1241"/>
        <end position="1250"/>
    </location>
</feature>
<dbReference type="PANTHER" id="PTHR13399">
    <property type="entry name" value="TRANSLOCON-ASSOCIATED PROTEIN TRAP , GAMMA SUBUNIT"/>
    <property type="match status" value="1"/>
</dbReference>
<dbReference type="GO" id="GO:0005879">
    <property type="term" value="C:axonemal microtubule"/>
    <property type="evidence" value="ECO:0007669"/>
    <property type="project" value="InterPro"/>
</dbReference>
<feature type="compositionally biased region" description="Basic and acidic residues" evidence="7">
    <location>
        <begin position="2844"/>
        <end position="2867"/>
    </location>
</feature>
<dbReference type="SMART" id="SM00164">
    <property type="entry name" value="TBC"/>
    <property type="match status" value="1"/>
</dbReference>
<sequence>MCDDICVSFETFSPEIEYIKFLKRKPIVQTAKLYEQLHTREGIKCPYNFKGYGVETDQNTMYRTCNSEYGYYAPNAYTIPSRTVKPLLDSLLWDIYGRQRQSSGRLHGEKYFCQSLANFVTNSDAVYQQCDASELQLLSTWKLIDICAILKVEMRLMACFLEHVLIERDRLQRQQDYLCAFVGCILRTQCDDAHRKMRFSLSPPPPKAIFSSNVATITYQNGSYSNFLSSFDKEDNNKNNMSSQNIEEEQQQEDCVNDAQQTNDEAVSDYIQWLHAMKLVARLPGGIPPEFRRKLWLSLAEKYMKSKSIDWAKEEEKCFCEKWREDDEELGVQIVKDLHRTGSTLCTGPAGDTNQAKLKRILLGYARYNPEVGYCQGFNMLGALILQVMDKKESESIKVMVYLVEGILPPGYFCGSMGGLQADMAVFRELMQTKLPRLAKHLQKLQGPIENAYEPPLTNVFTMQWFLTMFCTCLPMSCVLRVWDLVLIEGSDILLRTALVLWSLLEERVLSTRSADDFYGKMGSFSSELLNGHLIDSNGLIEKVVQLGPIADIQKLRDKHLYNITPLIHKPGIHLYYDEEEPDTDEDSRLAVATVWGLPWGRRGSQGQSGGAVTVPKQVLESKERLALDISLLKKQYDRLRERQKQAHIILTTACSTARQSTTSSTATAPVNQLLLGRPAIVTNKGRRAGPPTGAIPPARKPSLPAVLQTKQQPRSSEKELKRGETVHWHNTDDNKRRRDSLTWKEIKAERAAMLSSGSVDGLHSRKIRARHLGKSDSSSYSEESDNDAGSSTDTSLCDEKDQSTNKNRTNTSSKESAENINSKNARKTKNSSSKLQEHYSVNDEESTDRKRPKSWAPSSSEIPFVLMGSDSPIQSGDEKNDDTVNKILYEDLFKKEDSATECDCFRLKSDTEPVWPDIKYSPIAGDLASPNLKPLHSHTSNLDCISKTPNTEQLSHTHTHNISRSLAVSKIGTSSTFVDSTESLGSGDGNEIRKFDVSDEGVTNQYFERVNNVERPNKLDLPYSLNEEEYVDSYKETETKTSANIQGSINLLDLSAEQPKTLEESPHKLEFLDDYSEKSPEVRIKEATMELMVQIQKTLSTSQIDNGAMPILPEKIKEVRECNSNDKSKRHSVSSISAKRRDPRRMTLTRSSTINAEESYKLFPKRLSMQLSYDFKSVTSYNVSQTSLSTEASNLISEGEEKRGIPSTEVLEERFHRMERELQLVKTDQNQLSSLPTQRQPEKREIFRNENKNTSLSLLEKQYTLSDSISKKDIDLRKNNADETGEEDVNNSRGKKCDKNDLLKHNKDAESIPETESKSEKTEKQGSNTRAKLSRIPSTAELEDRFNALERDKSKQKYHPSKTKKEPPDDLDDKKTNNKQNNSIKNGKAVPADDGKNEGISETKEELKNRDNMMKKKSPPSTKELEKRFEALERRLSVATSEAEANENFKKSNSPVKSEKKISSGLSQKEQCTNSSSHVNKTRNGESNSAEKHVHSEKIQNEKETEQIAEDVKSKPSKRRSSHGGSEKKETEKQKTAKEDFNEVHECAEEINDKSVTEDNLQLHQGSETLAKGDIEHVGNGAENNNSANKIKSGKSEQSPDKKLATQSKNNEATTNENAPENSQKIVKTNAINKREYEENDKSKIREAFHEKCNQISDELSQNLKTDEPKQIISSEENVQKSDSYQRRRSEPPSTAELEKRYEALKRRMSSRPIDEKPILKSKIKKNETLTSSNTKSVSSENKAPNENLQVNIHEQQLDEESKVNALSESPLAVVHSPSRDEEEEINSLIEENVVPNAPPMPPGVYLDKNRIVNKEDRTQQRALIEELQEKIKVQANGENIKPSAINPNRKSPAQRSPYHDDETSEAHATSAFYRSENYEPWSPVNQRMVRRFSDLPSRADLENRLQFLEQQLSNKLRKKRRASDSEVASKSKRPEEGPATSKGQRSAGDLEMRVQALEKQLSENSLKLLETMNAKMKEAITSSDVARTPTKLSTETIDVTGKELVKYTHIGEVAQTESHKPINISINIKMTLNKNEKESSPEQEAQQQHHQDVHEIPSTEELERRLQILEQQIKDSKAKNSIPTEIKDELQANEKQNFEVLEKKETEDIPRKESEPNEIAAENNETKANDKNAFNESDNIVEQTVLEPERAVDELEEIKIANEDCSIDENHGKSQQTSEEAKAETVSPSQMRIEKTTSELTELPPNVIDATNIEEMDPNKKTLVLLLDNQPKAMKVRRLTRANTEELEGLFQALEKQLSERNLIKSEDGKLKHADDATVQISLVRKTAETEAISQLSKAIAKEFTKEEKLAPKEIPKEEPFDWGRDPSKHHLKRKTVYLPSTKELEARFRSLERQIKLLEDVEKIDVEQRLNEIERKIKLQYSLSHEKDINKFLDLCEGKGVNEDDHEDASNSDTKSLQRRSPYTSPARKSTADKKSQTPTRPINTDDRIPSTDDLEFRFRSLELGKEKSRANMKSKSKEAYKKQAIHPLEMLLDPSPDESNIPTTGELEHRLRLLEEGKNSPSPPSRKSRSRSPKPCNIERQLSNSPTERELPSTEELEARLEALEQEHTFDFKMQKNFKEFNQKLKDAVSPSLSFEEFKASKSREESPKHVQSIKESKASNIDDETRISPYRSTSPKVIRFKEEEESRLTSRSKFERTVSKPINVLQLIKENFKTLERLLKKTLADTTAGNSLPPTASSSEGLNAKGTRLIKETSPLRRSGTHTGVPLRTGENINDRLNSIKNTIKCIDTLCEEKPYRKEKCQRYIDSLFSDSTYFSGKKASLEDLACSTRNSSRSTSKDRGPSIRIIEHSEAFTRSTGSIESVRSSSPLGLSYSPQYRSNRDLRRDISPRRRREEEREEYESRVRRDNILPIYFSDVHSTLSHKSHSLTKFHKVDRHLNTNNTDVDPDERLRSRSASISPLRSPYRSKEMAAMMAHNTTTTSQSTNTSVYTKNCTSNNKFFGMDNMTTSPYRYSPHNLTTYESLYTRNSNTPIYSPAKLEIRHTTVTSTFYDRVLTEKQIEKTLSRPSSRSPIVSPSVPYKNYADIMSSDVKSSPLHTNVKKDGLLLLTTDYTPINHYQFDKPLTVAKISSPSRIRTLNKKDNDLIDQISVKSPKTVLDSDLRTITATAASYLSSDKNISQHSAFDRVSFTNNNKLPAPCPTTTNAIINVLTTLQHPPRQNDIFGLPSIAQVQVHDLQNQ</sequence>
<organism evidence="9 10">
    <name type="scientific">Glossina palpalis gambiensis</name>
    <dbReference type="NCBI Taxonomy" id="67801"/>
    <lineage>
        <taxon>Eukaryota</taxon>
        <taxon>Metazoa</taxon>
        <taxon>Ecdysozoa</taxon>
        <taxon>Arthropoda</taxon>
        <taxon>Hexapoda</taxon>
        <taxon>Insecta</taxon>
        <taxon>Pterygota</taxon>
        <taxon>Neoptera</taxon>
        <taxon>Endopterygota</taxon>
        <taxon>Diptera</taxon>
        <taxon>Brachycera</taxon>
        <taxon>Muscomorpha</taxon>
        <taxon>Hippoboscoidea</taxon>
        <taxon>Glossinidae</taxon>
        <taxon>Glossina</taxon>
    </lineage>
</organism>
<dbReference type="Gene3D" id="1.10.472.80">
    <property type="entry name" value="Ypt/Rab-GAP domain of gyp1p, domain 3"/>
    <property type="match status" value="1"/>
</dbReference>
<dbReference type="FunFam" id="1.10.472.80:FF:000011">
    <property type="entry name" value="TBC1 domain family member 30"/>
    <property type="match status" value="1"/>
</dbReference>
<feature type="compositionally biased region" description="Basic and acidic residues" evidence="7">
    <location>
        <begin position="2087"/>
        <end position="2117"/>
    </location>
</feature>
<feature type="compositionally biased region" description="Basic and acidic residues" evidence="7">
    <location>
        <begin position="2164"/>
        <end position="2174"/>
    </location>
</feature>
<name>A0A1B0BMF9_9MUSC</name>
<feature type="compositionally biased region" description="Polar residues" evidence="7">
    <location>
        <begin position="2414"/>
        <end position="2431"/>
    </location>
</feature>
<dbReference type="EMBL" id="JXJN01016894">
    <property type="status" value="NOT_ANNOTATED_CDS"/>
    <property type="molecule type" value="Genomic_DNA"/>
</dbReference>
<feature type="region of interest" description="Disordered" evidence="7">
    <location>
        <begin position="771"/>
        <end position="880"/>
    </location>
</feature>
<dbReference type="EMBL" id="JXJN01016895">
    <property type="status" value="NOT_ANNOTATED_CDS"/>
    <property type="molecule type" value="Genomic_DNA"/>
</dbReference>
<keyword evidence="4" id="KW-0206">Cytoskeleton</keyword>
<feature type="region of interest" description="Disordered" evidence="7">
    <location>
        <begin position="2402"/>
        <end position="2559"/>
    </location>
</feature>
<evidence type="ECO:0000256" key="4">
    <source>
        <dbReference type="ARBA" id="ARBA00023212"/>
    </source>
</evidence>
<feature type="compositionally biased region" description="Basic and acidic residues" evidence="7">
    <location>
        <begin position="1343"/>
        <end position="1356"/>
    </location>
</feature>
<keyword evidence="3" id="KW-0963">Cytoplasm</keyword>
<feature type="compositionally biased region" description="Basic and acidic residues" evidence="7">
    <location>
        <begin position="1424"/>
        <end position="1437"/>
    </location>
</feature>
<feature type="region of interest" description="Disordered" evidence="7">
    <location>
        <begin position="683"/>
        <end position="739"/>
    </location>
</feature>
<reference evidence="10" key="1">
    <citation type="submission" date="2015-01" db="EMBL/GenBank/DDBJ databases">
        <authorList>
            <person name="Aksoy S."/>
            <person name="Warren W."/>
            <person name="Wilson R.K."/>
        </authorList>
    </citation>
    <scope>NUCLEOTIDE SEQUENCE [LARGE SCALE GENOMIC DNA]</scope>
    <source>
        <strain evidence="10">IAEA</strain>
    </source>
</reference>
<feature type="compositionally biased region" description="Polar residues" evidence="7">
    <location>
        <begin position="1227"/>
        <end position="1240"/>
    </location>
</feature>
<comment type="subcellular location">
    <subcellularLocation>
        <location evidence="1">Cell projection</location>
        <location evidence="1">Cilium</location>
    </subcellularLocation>
    <subcellularLocation>
        <location evidence="2">Cytoplasm</location>
        <location evidence="2">Cytoskeleton</location>
    </subcellularLocation>
</comment>
<feature type="compositionally biased region" description="Basic and acidic residues" evidence="7">
    <location>
        <begin position="1526"/>
        <end position="1558"/>
    </location>
</feature>
<dbReference type="PANTHER" id="PTHR13399:SF2">
    <property type="entry name" value="TRANSLOCON-ASSOCIATED PROTEIN SUBUNIT GAMMA"/>
    <property type="match status" value="1"/>
</dbReference>
<feature type="compositionally biased region" description="Polar residues" evidence="7">
    <location>
        <begin position="1559"/>
        <end position="1569"/>
    </location>
</feature>
<feature type="compositionally biased region" description="Polar residues" evidence="7">
    <location>
        <begin position="1847"/>
        <end position="1856"/>
    </location>
</feature>
<accession>A0A1B0BMF9</accession>
<dbReference type="InterPro" id="IPR026507">
    <property type="entry name" value="PIRC1/2"/>
</dbReference>
<feature type="compositionally biased region" description="Low complexity" evidence="7">
    <location>
        <begin position="1611"/>
        <end position="1623"/>
    </location>
</feature>
<feature type="compositionally biased region" description="Basic and acidic residues" evidence="7">
    <location>
        <begin position="2510"/>
        <end position="2522"/>
    </location>
</feature>
<feature type="compositionally biased region" description="Polar residues" evidence="7">
    <location>
        <begin position="1624"/>
        <end position="1633"/>
    </location>
</feature>
<feature type="compositionally biased region" description="Basic and acidic residues" evidence="7">
    <location>
        <begin position="1392"/>
        <end position="1415"/>
    </location>
</feature>
<feature type="region of interest" description="Disordered" evidence="7">
    <location>
        <begin position="1227"/>
        <end position="1250"/>
    </location>
</feature>
<feature type="compositionally biased region" description="Basic and acidic residues" evidence="7">
    <location>
        <begin position="1634"/>
        <end position="1654"/>
    </location>
</feature>
<feature type="compositionally biased region" description="Polar residues" evidence="7">
    <location>
        <begin position="1730"/>
        <end position="1756"/>
    </location>
</feature>
<feature type="compositionally biased region" description="Basic and acidic residues" evidence="7">
    <location>
        <begin position="716"/>
        <end position="739"/>
    </location>
</feature>
<reference evidence="9" key="2">
    <citation type="submission" date="2020-05" db="UniProtKB">
        <authorList>
            <consortium name="EnsemblMetazoa"/>
        </authorList>
    </citation>
    <scope>IDENTIFICATION</scope>
    <source>
        <strain evidence="9">IAEA</strain>
    </source>
</reference>
<feature type="region of interest" description="Disordered" evidence="7">
    <location>
        <begin position="2164"/>
        <end position="2206"/>
    </location>
</feature>
<dbReference type="InterPro" id="IPR032738">
    <property type="entry name" value="Tbc1d30_C"/>
</dbReference>
<feature type="compositionally biased region" description="Basic and acidic residues" evidence="7">
    <location>
        <begin position="1924"/>
        <end position="1938"/>
    </location>
</feature>
<feature type="compositionally biased region" description="Basic and acidic residues" evidence="7">
    <location>
        <begin position="1490"/>
        <end position="1515"/>
    </location>
</feature>
<dbReference type="EnsemblMetazoa" id="GPPI034762-RA">
    <property type="protein sequence ID" value="GPPI034762-PA"/>
    <property type="gene ID" value="GPPI034762"/>
</dbReference>
<feature type="compositionally biased region" description="Polar residues" evidence="7">
    <location>
        <begin position="1655"/>
        <end position="1665"/>
    </location>
</feature>